<organism evidence="3 4">
    <name type="scientific">Oryzias melastigma</name>
    <name type="common">Marine medaka</name>
    <dbReference type="NCBI Taxonomy" id="30732"/>
    <lineage>
        <taxon>Eukaryota</taxon>
        <taxon>Metazoa</taxon>
        <taxon>Chordata</taxon>
        <taxon>Craniata</taxon>
        <taxon>Vertebrata</taxon>
        <taxon>Euteleostomi</taxon>
        <taxon>Actinopterygii</taxon>
        <taxon>Neopterygii</taxon>
        <taxon>Teleostei</taxon>
        <taxon>Neoteleostei</taxon>
        <taxon>Acanthomorphata</taxon>
        <taxon>Ovalentaria</taxon>
        <taxon>Atherinomorphae</taxon>
        <taxon>Beloniformes</taxon>
        <taxon>Adrianichthyidae</taxon>
        <taxon>Oryziinae</taxon>
        <taxon>Oryzias</taxon>
    </lineage>
</organism>
<dbReference type="PaxDb" id="30732-ENSOMEP00000008493"/>
<dbReference type="PANTHER" id="PTHR47272:SF2">
    <property type="entry name" value="PIGGYBAC TRANSPOSABLE ELEMENT-DERIVED PROTEIN 3-LIKE"/>
    <property type="match status" value="1"/>
</dbReference>
<dbReference type="Proteomes" id="UP000261560">
    <property type="component" value="Unplaced"/>
</dbReference>
<dbReference type="GeneID" id="112139949"/>
<dbReference type="RefSeq" id="XP_024118589.2">
    <property type="nucleotide sequence ID" value="XM_024262821.2"/>
</dbReference>
<protein>
    <submittedName>
        <fullName evidence="3">Si:ch211-255f4.7</fullName>
    </submittedName>
</protein>
<dbReference type="InterPro" id="IPR029526">
    <property type="entry name" value="PGBD"/>
</dbReference>
<feature type="region of interest" description="Disordered" evidence="1">
    <location>
        <begin position="57"/>
        <end position="76"/>
    </location>
</feature>
<dbReference type="Pfam" id="PF13843">
    <property type="entry name" value="DDE_Tnp_1_7"/>
    <property type="match status" value="1"/>
</dbReference>
<keyword evidence="4" id="KW-1185">Reference proteome</keyword>
<dbReference type="PANTHER" id="PTHR47272">
    <property type="entry name" value="DDE_TNP_1_7 DOMAIN-CONTAINING PROTEIN"/>
    <property type="match status" value="1"/>
</dbReference>
<dbReference type="OrthoDB" id="8955499at2759"/>
<evidence type="ECO:0000313" key="4">
    <source>
        <dbReference type="Proteomes" id="UP000261560"/>
    </source>
</evidence>
<reference evidence="3" key="1">
    <citation type="submission" date="2025-08" db="UniProtKB">
        <authorList>
            <consortium name="Ensembl"/>
        </authorList>
    </citation>
    <scope>IDENTIFICATION</scope>
</reference>
<dbReference type="STRING" id="30732.ENSOMEP00000008493"/>
<feature type="compositionally biased region" description="Acidic residues" evidence="1">
    <location>
        <begin position="60"/>
        <end position="73"/>
    </location>
</feature>
<dbReference type="OMA" id="RCPVRQF"/>
<proteinExistence type="predicted"/>
<feature type="domain" description="PiggyBac transposable element-derived protein" evidence="2">
    <location>
        <begin position="113"/>
        <end position="471"/>
    </location>
</feature>
<dbReference type="GeneTree" id="ENSGT00940000166049"/>
<evidence type="ECO:0000259" key="2">
    <source>
        <dbReference type="Pfam" id="PF13843"/>
    </source>
</evidence>
<evidence type="ECO:0000313" key="3">
    <source>
        <dbReference type="Ensembl" id="ENSOMEP00000008493.1"/>
    </source>
</evidence>
<accession>A0A3B3BTY1</accession>
<evidence type="ECO:0000256" key="1">
    <source>
        <dbReference type="SAM" id="MobiDB-lite"/>
    </source>
</evidence>
<sequence>MKNVLFVYILHRGHPALLTFFPPFYHNVTGASSLTEAEKILYKIIDGDSDIDLSDRQVESAEESSSTEEEDDKVTEARTRCPLWARTNTFMPVLEDTRDAIGSTASNRVDWPPSKYLDQYINNKVFEEMSFHTNQRYLQLRSSTLNTTPGEVKTFFGVSVYMACLGYPQFKMYWATKTRVPIVAESITRDRFFKIRCSLKVTNDLEITEEEKKQNLLWRVSPLLKKVQQGCLNLPRPAKVCVDEQMVPFTGRCPVRQFVPGKPNPTGLKVFVLATPTGIVLDFEVYQGKNTFIGRDTGLGIGANAVLHLTESIPRGTYMYFDRYFTSIKLLDKLLEKGLPATGTLMKNRVPKECKIPSDKDLLKKGRGSSVMVIRKPAELAVTKWTDNKPVLMASTVHGIELQDTCTRWSQKDKRHLQVQRPAVVAEYRINMGGVDMCDRMLSFYRMSNHTKKWTVRTILHFFDLAITNSWLQYKEDSQALARPMKKTLQYHEFKLLLGEELIAQAQSGQSDPIEADVSSDEFCAPSDKRRRPQPDKRVRKYGAIHLPQMMNDLNASRCRAEGCTGKTFIKCIKCNMYLCISKKKNCFMEYHKPETTHN</sequence>
<dbReference type="AlphaFoldDB" id="A0A3B3BTY1"/>
<dbReference type="Ensembl" id="ENSOMET00000002349.1">
    <property type="protein sequence ID" value="ENSOMEP00000008493.1"/>
    <property type="gene ID" value="ENSOMEG00000009668.1"/>
</dbReference>
<dbReference type="KEGG" id="oml:112139949"/>
<reference evidence="3" key="2">
    <citation type="submission" date="2025-09" db="UniProtKB">
        <authorList>
            <consortium name="Ensembl"/>
        </authorList>
    </citation>
    <scope>IDENTIFICATION</scope>
</reference>
<name>A0A3B3BTY1_ORYME</name>